<protein>
    <submittedName>
        <fullName evidence="1">Uncharacterized protein</fullName>
    </submittedName>
</protein>
<organism evidence="1 2">
    <name type="scientific">Mycolicibacterium chubuense (strain NBB4)</name>
    <name type="common">Mycobacterium chubuense</name>
    <dbReference type="NCBI Taxonomy" id="710421"/>
    <lineage>
        <taxon>Bacteria</taxon>
        <taxon>Bacillati</taxon>
        <taxon>Actinomycetota</taxon>
        <taxon>Actinomycetes</taxon>
        <taxon>Mycobacteriales</taxon>
        <taxon>Mycobacteriaceae</taxon>
        <taxon>Mycolicibacterium</taxon>
    </lineage>
</organism>
<evidence type="ECO:0000313" key="2">
    <source>
        <dbReference type="Proteomes" id="UP000006057"/>
    </source>
</evidence>
<dbReference type="Proteomes" id="UP000006057">
    <property type="component" value="Chromosome"/>
</dbReference>
<dbReference type="HOGENOM" id="CLU_422631_0_0_11"/>
<dbReference type="OrthoDB" id="4549539at2"/>
<reference evidence="1 2" key="1">
    <citation type="submission" date="2012-06" db="EMBL/GenBank/DDBJ databases">
        <title>Complete sequence of chromosome of Mycobacterium chubuense NBB4.</title>
        <authorList>
            <consortium name="US DOE Joint Genome Institute"/>
            <person name="Lucas S."/>
            <person name="Han J."/>
            <person name="Lapidus A."/>
            <person name="Cheng J.-F."/>
            <person name="Goodwin L."/>
            <person name="Pitluck S."/>
            <person name="Peters L."/>
            <person name="Mikhailova N."/>
            <person name="Teshima H."/>
            <person name="Detter J.C."/>
            <person name="Han C."/>
            <person name="Tapia R."/>
            <person name="Land M."/>
            <person name="Hauser L."/>
            <person name="Kyrpides N."/>
            <person name="Ivanova N."/>
            <person name="Pagani I."/>
            <person name="Mattes T."/>
            <person name="Holmes A."/>
            <person name="Rutledge P."/>
            <person name="Paulsen I."/>
            <person name="Coleman N."/>
            <person name="Woyke T."/>
        </authorList>
    </citation>
    <scope>NUCLEOTIDE SEQUENCE [LARGE SCALE GENOMIC DNA]</scope>
    <source>
        <strain evidence="1 2">NBB4</strain>
    </source>
</reference>
<dbReference type="EMBL" id="CP003053">
    <property type="protein sequence ID" value="AFM18586.1"/>
    <property type="molecule type" value="Genomic_DNA"/>
</dbReference>
<evidence type="ECO:0000313" key="1">
    <source>
        <dbReference type="EMBL" id="AFM18586.1"/>
    </source>
</evidence>
<dbReference type="KEGG" id="mcb:Mycch_3861"/>
<dbReference type="eggNOG" id="ENOG5033T8H">
    <property type="taxonomic scope" value="Bacteria"/>
</dbReference>
<name>I4BMS9_MYCCN</name>
<dbReference type="RefSeq" id="WP_014817060.1">
    <property type="nucleotide sequence ID" value="NC_018027.1"/>
</dbReference>
<sequence length="618" mass="68733" precursor="true">MVDGGHNLQSFLVGAGAAVPKQAPPWFASQEQYETFQKLFATDVGAQCITTTSIDVPHLDEDDRKQALSNRSLRSTLQLLCSTYARLDAAALFGREAAFEKKLVAPLQGDLANKVRGALAGGSRIIPPSALNQLIREAIEWCADGDAADDLGPISTVEFVHMVLSINGDQEAQDRPDFFTTWPPTQDELIAFNDAMTHDDDLVLEHVRRHMLVEFARAHTNSTPVPQAILALTYDTWFKAWPDAAPHSLIGDSPEQAFKNSTNVPLRDVVRMGLHIWGHTKAGAISLDIATLKTFADAAALNLLKSTAVLSVKEYRKRLKKERAQGFLAHRRYTFTERPIIQLDDENYIVLRPAWVLDRFCGSQLYWQTFAQFGFEKTPAGEQFSLAINYVFESTVGYLFRRAARRARPTITLITEAEMQQAWTKGGITPSVCDWVLVSGNSCALIDATNVWLDANAAQGLSDPDEYQADLEETFINKKFEQLKSTRQLLIDNGWEGCTFNDTTIYTPIVVVPNTGIPASVFADIDVKLRTGQLAPNMLAAGVLTYHELEVFEGITQHRAPQMFVGLLARWRLQCTTPMPMRLQTFLDISGFDRPRSTYMGTANSLLIKKIGPPIPQL</sequence>
<gene>
    <name evidence="1" type="ordered locus">Mycch_3861</name>
</gene>
<accession>I4BMS9</accession>
<dbReference type="AlphaFoldDB" id="I4BMS9"/>
<proteinExistence type="predicted"/>
<keyword evidence="2" id="KW-1185">Reference proteome</keyword>
<dbReference type="PATRIC" id="fig|710421.3.peg.3857"/>